<dbReference type="EMBL" id="JAAVJH010000015">
    <property type="protein sequence ID" value="NJR80294.1"/>
    <property type="molecule type" value="Genomic_DNA"/>
</dbReference>
<organism evidence="1 2">
    <name type="scientific">Sphingomonas corticis</name>
    <dbReference type="NCBI Taxonomy" id="2722791"/>
    <lineage>
        <taxon>Bacteria</taxon>
        <taxon>Pseudomonadati</taxon>
        <taxon>Pseudomonadota</taxon>
        <taxon>Alphaproteobacteria</taxon>
        <taxon>Sphingomonadales</taxon>
        <taxon>Sphingomonadaceae</taxon>
        <taxon>Sphingomonas</taxon>
    </lineage>
</organism>
<dbReference type="RefSeq" id="WP_168135850.1">
    <property type="nucleotide sequence ID" value="NZ_JAAVJH010000015.1"/>
</dbReference>
<comment type="caution">
    <text evidence="1">The sequence shown here is derived from an EMBL/GenBank/DDBJ whole genome shotgun (WGS) entry which is preliminary data.</text>
</comment>
<evidence type="ECO:0000313" key="2">
    <source>
        <dbReference type="Proteomes" id="UP000732399"/>
    </source>
</evidence>
<dbReference type="Proteomes" id="UP000732399">
    <property type="component" value="Unassembled WGS sequence"/>
</dbReference>
<protein>
    <recommendedName>
        <fullName evidence="3">Apea-like HEPN domain-containing protein</fullName>
    </recommendedName>
</protein>
<reference evidence="1 2" key="1">
    <citation type="submission" date="2020-03" db="EMBL/GenBank/DDBJ databases">
        <authorList>
            <person name="Wang L."/>
            <person name="He N."/>
            <person name="Li Y."/>
            <person name="Fang Y."/>
            <person name="Zhang F."/>
        </authorList>
    </citation>
    <scope>NUCLEOTIDE SEQUENCE [LARGE SCALE GENOMIC DNA]</scope>
    <source>
        <strain evidence="1 2">36D10-4-7</strain>
    </source>
</reference>
<evidence type="ECO:0000313" key="1">
    <source>
        <dbReference type="EMBL" id="NJR80294.1"/>
    </source>
</evidence>
<proteinExistence type="predicted"/>
<accession>A0ABX1CQS8</accession>
<keyword evidence="2" id="KW-1185">Reference proteome</keyword>
<evidence type="ECO:0008006" key="3">
    <source>
        <dbReference type="Google" id="ProtNLM"/>
    </source>
</evidence>
<gene>
    <name evidence="1" type="ORF">HBH26_17065</name>
</gene>
<sequence length="375" mass="41781">MPDDERSQQFRLRPDDSVQKLLLSTPAHFVGEFDTPNMLIAHAWPPLYTGRRQWFGNGGDSLSRTALVLAFRTPPPEEPAPGLIIPNYENAGEVLASALSVLFGKKFENHGPFEMSGSFGMPDLGTFATPCEPRLRQNDGRPRVDRPVPLNLGEVRRIAPILGAPRDDHRVATFLSAARFYRRALLSIENDPEGAYLNLITAGEIISNFHEPSEEEALDEEARAALARIANEMEDGERLATFLRGRLRGIKRRFVGAITSMVDDSFFERWEAEDQWGSFKRDGFPGRISAAYDLRSRFVHSGYPFGQWINLHMSQYEVQLGEPVVADREMAKILAKAPLFSGLERVTRYVLLTMAADLGADVEVAPPEGADAAAR</sequence>
<name>A0ABX1CQS8_9SPHN</name>